<dbReference type="KEGG" id="rva:Rvan_1622"/>
<evidence type="ECO:0000313" key="3">
    <source>
        <dbReference type="Proteomes" id="UP000001399"/>
    </source>
</evidence>
<proteinExistence type="predicted"/>
<evidence type="ECO:0000313" key="2">
    <source>
        <dbReference type="EMBL" id="ADP70873.1"/>
    </source>
</evidence>
<dbReference type="AlphaFoldDB" id="E3I8G4"/>
<protein>
    <recommendedName>
        <fullName evidence="1">YjiS-like domain-containing protein</fullName>
    </recommendedName>
</protein>
<accession>E3I8G4</accession>
<dbReference type="eggNOG" id="COG5457">
    <property type="taxonomic scope" value="Bacteria"/>
</dbReference>
<organism evidence="2 3">
    <name type="scientific">Rhodomicrobium vannielii (strain ATCC 17100 / DSM 162 / LMG 4299 / NCIMB 10020 / ATH 3.1.1)</name>
    <dbReference type="NCBI Taxonomy" id="648757"/>
    <lineage>
        <taxon>Bacteria</taxon>
        <taxon>Pseudomonadati</taxon>
        <taxon>Pseudomonadota</taxon>
        <taxon>Alphaproteobacteria</taxon>
        <taxon>Hyphomicrobiales</taxon>
        <taxon>Hyphomicrobiaceae</taxon>
        <taxon>Rhodomicrobium</taxon>
    </lineage>
</organism>
<dbReference type="RefSeq" id="WP_013419269.1">
    <property type="nucleotide sequence ID" value="NC_014664.1"/>
</dbReference>
<sequence>MTTMKHAHPFSDAAATSATETGGFFDKALGLLSSVKRRWSEETEIRQAVAELEQLDDRALRDIGLNRYDLEDSVRKHHEH</sequence>
<gene>
    <name evidence="2" type="ordered locus">Rvan_1622</name>
</gene>
<dbReference type="InterPro" id="IPR009506">
    <property type="entry name" value="YjiS-like"/>
</dbReference>
<name>E3I8G4_RHOVT</name>
<dbReference type="EMBL" id="CP002292">
    <property type="protein sequence ID" value="ADP70873.1"/>
    <property type="molecule type" value="Genomic_DNA"/>
</dbReference>
<feature type="domain" description="YjiS-like" evidence="1">
    <location>
        <begin position="37"/>
        <end position="71"/>
    </location>
</feature>
<dbReference type="Pfam" id="PF06568">
    <property type="entry name" value="YjiS-like"/>
    <property type="match status" value="1"/>
</dbReference>
<reference evidence="3" key="1">
    <citation type="journal article" date="2011" name="J. Bacteriol.">
        <title>Genome sequences of eight morphologically diverse alphaproteobacteria.</title>
        <authorList>
            <consortium name="US DOE Joint Genome Institute"/>
            <person name="Brown P.J."/>
            <person name="Kysela D.T."/>
            <person name="Buechlein A."/>
            <person name="Hemmerich C."/>
            <person name="Brun Y.V."/>
        </authorList>
    </citation>
    <scope>NUCLEOTIDE SEQUENCE [LARGE SCALE GENOMIC DNA]</scope>
    <source>
        <strain evidence="3">ATCC 17100 / ATH 3.1.1 / DSM 162 / LMG 4299</strain>
    </source>
</reference>
<keyword evidence="3" id="KW-1185">Reference proteome</keyword>
<evidence type="ECO:0000259" key="1">
    <source>
        <dbReference type="Pfam" id="PF06568"/>
    </source>
</evidence>
<dbReference type="HOGENOM" id="CLU_2587471_0_0_5"/>
<dbReference type="Proteomes" id="UP000001399">
    <property type="component" value="Chromosome"/>
</dbReference>